<evidence type="ECO:0000313" key="3">
    <source>
        <dbReference type="Proteomes" id="UP001175226"/>
    </source>
</evidence>
<proteinExistence type="predicted"/>
<sequence>MLSGEVPMEKQDNPIRCYCAIPDREWYTHTMTPTPEDAGNAKRVRSGPAASCIPDPGDMALQVQQVKTAFNTSLNAGNQEAIDVATCADTIGRDKYQASGRREKLEDSTPGDNRDQILDSMQKQIAELERGCEAKAREIAGMKAKISEVAMEIMNDIGTEYILVCAQARLALSAGLVSRPLQSAEQGSNALRRYLEKWTNPQDRLAAVRDLLVKCDDDEESRNMSEDLFRFITSNLNT</sequence>
<organism evidence="2 3">
    <name type="scientific">Armillaria borealis</name>
    <dbReference type="NCBI Taxonomy" id="47425"/>
    <lineage>
        <taxon>Eukaryota</taxon>
        <taxon>Fungi</taxon>
        <taxon>Dikarya</taxon>
        <taxon>Basidiomycota</taxon>
        <taxon>Agaricomycotina</taxon>
        <taxon>Agaricomycetes</taxon>
        <taxon>Agaricomycetidae</taxon>
        <taxon>Agaricales</taxon>
        <taxon>Marasmiineae</taxon>
        <taxon>Physalacriaceae</taxon>
        <taxon>Armillaria</taxon>
    </lineage>
</organism>
<keyword evidence="3" id="KW-1185">Reference proteome</keyword>
<comment type="caution">
    <text evidence="2">The sequence shown here is derived from an EMBL/GenBank/DDBJ whole genome shotgun (WGS) entry which is preliminary data.</text>
</comment>
<protein>
    <submittedName>
        <fullName evidence="2">Uncharacterized protein</fullName>
    </submittedName>
</protein>
<accession>A0AA39MSQ1</accession>
<dbReference type="AlphaFoldDB" id="A0AA39MSQ1"/>
<evidence type="ECO:0000313" key="2">
    <source>
        <dbReference type="EMBL" id="KAK0444843.1"/>
    </source>
</evidence>
<keyword evidence="1" id="KW-0175">Coiled coil</keyword>
<dbReference type="Proteomes" id="UP001175226">
    <property type="component" value="Unassembled WGS sequence"/>
</dbReference>
<dbReference type="EMBL" id="JAUEPT010000018">
    <property type="protein sequence ID" value="KAK0444843.1"/>
    <property type="molecule type" value="Genomic_DNA"/>
</dbReference>
<feature type="coiled-coil region" evidence="1">
    <location>
        <begin position="118"/>
        <end position="145"/>
    </location>
</feature>
<reference evidence="2" key="1">
    <citation type="submission" date="2023-06" db="EMBL/GenBank/DDBJ databases">
        <authorList>
            <consortium name="Lawrence Berkeley National Laboratory"/>
            <person name="Ahrendt S."/>
            <person name="Sahu N."/>
            <person name="Indic B."/>
            <person name="Wong-Bajracharya J."/>
            <person name="Merenyi Z."/>
            <person name="Ke H.-M."/>
            <person name="Monk M."/>
            <person name="Kocsube S."/>
            <person name="Drula E."/>
            <person name="Lipzen A."/>
            <person name="Balint B."/>
            <person name="Henrissat B."/>
            <person name="Andreopoulos B."/>
            <person name="Martin F.M."/>
            <person name="Harder C.B."/>
            <person name="Rigling D."/>
            <person name="Ford K.L."/>
            <person name="Foster G.D."/>
            <person name="Pangilinan J."/>
            <person name="Papanicolaou A."/>
            <person name="Barry K."/>
            <person name="LaButti K."/>
            <person name="Viragh M."/>
            <person name="Koriabine M."/>
            <person name="Yan M."/>
            <person name="Riley R."/>
            <person name="Champramary S."/>
            <person name="Plett K.L."/>
            <person name="Tsai I.J."/>
            <person name="Slot J."/>
            <person name="Sipos G."/>
            <person name="Plett J."/>
            <person name="Nagy L.G."/>
            <person name="Grigoriev I.V."/>
        </authorList>
    </citation>
    <scope>NUCLEOTIDE SEQUENCE</scope>
    <source>
        <strain evidence="2">FPL87.14</strain>
    </source>
</reference>
<gene>
    <name evidence="2" type="ORF">EV421DRAFT_1902891</name>
</gene>
<name>A0AA39MSQ1_9AGAR</name>
<evidence type="ECO:0000256" key="1">
    <source>
        <dbReference type="SAM" id="Coils"/>
    </source>
</evidence>